<dbReference type="AlphaFoldDB" id="A0A0W8EZ24"/>
<comment type="caution">
    <text evidence="1">The sequence shown here is derived from an EMBL/GenBank/DDBJ whole genome shotgun (WGS) entry which is preliminary data.</text>
</comment>
<name>A0A0W8EZ24_9ZZZZ</name>
<organism evidence="1">
    <name type="scientific">hydrocarbon metagenome</name>
    <dbReference type="NCBI Taxonomy" id="938273"/>
    <lineage>
        <taxon>unclassified sequences</taxon>
        <taxon>metagenomes</taxon>
        <taxon>ecological metagenomes</taxon>
    </lineage>
</organism>
<reference evidence="1" key="1">
    <citation type="journal article" date="2015" name="Proc. Natl. Acad. Sci. U.S.A.">
        <title>Networks of energetic and metabolic interactions define dynamics in microbial communities.</title>
        <authorList>
            <person name="Embree M."/>
            <person name="Liu J.K."/>
            <person name="Al-Bassam M.M."/>
            <person name="Zengler K."/>
        </authorList>
    </citation>
    <scope>NUCLEOTIDE SEQUENCE</scope>
</reference>
<proteinExistence type="predicted"/>
<accession>A0A0W8EZ24</accession>
<evidence type="ECO:0000313" key="1">
    <source>
        <dbReference type="EMBL" id="KUG13443.1"/>
    </source>
</evidence>
<protein>
    <submittedName>
        <fullName evidence="1">Uncharacterized protein</fullName>
    </submittedName>
</protein>
<gene>
    <name evidence="1" type="ORF">ASZ90_016358</name>
</gene>
<sequence>MRALRWEGAELVAESRVILTRNTFHQTAMVLNGRKLLFLCQNALAVCLP</sequence>
<dbReference type="EMBL" id="LNQE01001715">
    <property type="protein sequence ID" value="KUG13443.1"/>
    <property type="molecule type" value="Genomic_DNA"/>
</dbReference>